<keyword evidence="8" id="KW-0675">Receptor</keyword>
<dbReference type="GO" id="GO:0030246">
    <property type="term" value="F:carbohydrate binding"/>
    <property type="evidence" value="ECO:0007669"/>
    <property type="project" value="UniProtKB-KW"/>
</dbReference>
<comment type="subcellular location">
    <subcellularLocation>
        <location evidence="1">Cell membrane</location>
        <topology evidence="1">Single-pass type I membrane protein</topology>
    </subcellularLocation>
</comment>
<dbReference type="Pfam" id="PF00139">
    <property type="entry name" value="Lectin_legB"/>
    <property type="match status" value="1"/>
</dbReference>
<keyword evidence="8" id="KW-0418">Kinase</keyword>
<evidence type="ECO:0000256" key="2">
    <source>
        <dbReference type="ARBA" id="ARBA00007606"/>
    </source>
</evidence>
<keyword evidence="3" id="KW-1003">Cell membrane</keyword>
<dbReference type="PANTHER" id="PTHR32401:SF50">
    <property type="entry name" value="OS07G0133000 PROTEIN"/>
    <property type="match status" value="1"/>
</dbReference>
<feature type="domain" description="Legume lectin" evidence="7">
    <location>
        <begin position="27"/>
        <end position="257"/>
    </location>
</feature>
<dbReference type="PANTHER" id="PTHR32401">
    <property type="entry name" value="CONCANAVALIN A-LIKE LECTIN FAMILY PROTEIN"/>
    <property type="match status" value="1"/>
</dbReference>
<comment type="caution">
    <text evidence="8">The sequence shown here is derived from an EMBL/GenBank/DDBJ whole genome shotgun (WGS) entry which is preliminary data.</text>
</comment>
<keyword evidence="6" id="KW-0732">Signal</keyword>
<protein>
    <submittedName>
        <fullName evidence="8">L-type lectin-domain containing receptor kinase IV.1</fullName>
    </submittedName>
</protein>
<keyword evidence="5" id="KW-0812">Transmembrane</keyword>
<dbReference type="InterPro" id="IPR001220">
    <property type="entry name" value="Legume_lectin_dom"/>
</dbReference>
<dbReference type="InterPro" id="IPR050258">
    <property type="entry name" value="Leguminous_Lectin"/>
</dbReference>
<evidence type="ECO:0000256" key="4">
    <source>
        <dbReference type="ARBA" id="ARBA00022734"/>
    </source>
</evidence>
<evidence type="ECO:0000256" key="3">
    <source>
        <dbReference type="ARBA" id="ARBA00022475"/>
    </source>
</evidence>
<dbReference type="Proteomes" id="UP001180020">
    <property type="component" value="Unassembled WGS sequence"/>
</dbReference>
<evidence type="ECO:0000256" key="6">
    <source>
        <dbReference type="SAM" id="SignalP"/>
    </source>
</evidence>
<keyword evidence="4" id="KW-0430">Lectin</keyword>
<dbReference type="GO" id="GO:0005886">
    <property type="term" value="C:plasma membrane"/>
    <property type="evidence" value="ECO:0007669"/>
    <property type="project" value="UniProtKB-SubCell"/>
</dbReference>
<gene>
    <name evidence="8" type="primary">LECRK41</name>
    <name evidence="8" type="ORF">QJS10_CPB13g00982</name>
</gene>
<comment type="similarity">
    <text evidence="2">Belongs to the leguminous lectin family.</text>
</comment>
<sequence length="302" mass="32166">MKTTVVNTLLLILLLLKTAASIASPGLSFLLNGFHGASLHLDGSAEITRAGLLRLTQDLKEVQGHAFHPTPIDIEKISSFSTTFVFAVASGHSGLSGHGITFVLSPTTRLVGSLTGRNNVVAVQLDTVQNLDLNDINDNHVSVDIKSLISVKSTSAGYFTSQGSFKNLSLISGDPMQLWVDYDGIKKRLDVTLAPVESVKPKIPLLSCVSICRREFGFESVYVGFSSSTGAIPTSHYILGWSFSVDGVAEGIDFSRLPSLPGPKSRMLLIGLPVISASVVITVAVVVAVLVYQRGKVAELFV</sequence>
<proteinExistence type="inferred from homology"/>
<evidence type="ECO:0000313" key="9">
    <source>
        <dbReference type="Proteomes" id="UP001180020"/>
    </source>
</evidence>
<evidence type="ECO:0000259" key="7">
    <source>
        <dbReference type="Pfam" id="PF00139"/>
    </source>
</evidence>
<keyword evidence="5" id="KW-0472">Membrane</keyword>
<feature type="transmembrane region" description="Helical" evidence="5">
    <location>
        <begin position="267"/>
        <end position="292"/>
    </location>
</feature>
<reference evidence="8" key="1">
    <citation type="journal article" date="2023" name="Nat. Commun.">
        <title>Diploid and tetraploid genomes of Acorus and the evolution of monocots.</title>
        <authorList>
            <person name="Ma L."/>
            <person name="Liu K.W."/>
            <person name="Li Z."/>
            <person name="Hsiao Y.Y."/>
            <person name="Qi Y."/>
            <person name="Fu T."/>
            <person name="Tang G.D."/>
            <person name="Zhang D."/>
            <person name="Sun W.H."/>
            <person name="Liu D.K."/>
            <person name="Li Y."/>
            <person name="Chen G.Z."/>
            <person name="Liu X.D."/>
            <person name="Liao X.Y."/>
            <person name="Jiang Y.T."/>
            <person name="Yu X."/>
            <person name="Hao Y."/>
            <person name="Huang J."/>
            <person name="Zhao X.W."/>
            <person name="Ke S."/>
            <person name="Chen Y.Y."/>
            <person name="Wu W.L."/>
            <person name="Hsu J.L."/>
            <person name="Lin Y.F."/>
            <person name="Huang M.D."/>
            <person name="Li C.Y."/>
            <person name="Huang L."/>
            <person name="Wang Z.W."/>
            <person name="Zhao X."/>
            <person name="Zhong W.Y."/>
            <person name="Peng D.H."/>
            <person name="Ahmad S."/>
            <person name="Lan S."/>
            <person name="Zhang J.S."/>
            <person name="Tsai W.C."/>
            <person name="Van de Peer Y."/>
            <person name="Liu Z.J."/>
        </authorList>
    </citation>
    <scope>NUCLEOTIDE SEQUENCE</scope>
    <source>
        <strain evidence="8">CP</strain>
    </source>
</reference>
<dbReference type="FunFam" id="2.60.120.200:FF:000112">
    <property type="entry name" value="L-type lectin-domain containing receptor kinase V.9"/>
    <property type="match status" value="1"/>
</dbReference>
<evidence type="ECO:0000256" key="1">
    <source>
        <dbReference type="ARBA" id="ARBA00004251"/>
    </source>
</evidence>
<dbReference type="Gene3D" id="2.60.120.200">
    <property type="match status" value="1"/>
</dbReference>
<dbReference type="CDD" id="cd06899">
    <property type="entry name" value="lectin_legume_LecRK_Arcelin_ConA"/>
    <property type="match status" value="1"/>
</dbReference>
<reference evidence="8" key="2">
    <citation type="submission" date="2023-06" db="EMBL/GenBank/DDBJ databases">
        <authorList>
            <person name="Ma L."/>
            <person name="Liu K.-W."/>
            <person name="Li Z."/>
            <person name="Hsiao Y.-Y."/>
            <person name="Qi Y."/>
            <person name="Fu T."/>
            <person name="Tang G."/>
            <person name="Zhang D."/>
            <person name="Sun W.-H."/>
            <person name="Liu D.-K."/>
            <person name="Li Y."/>
            <person name="Chen G.-Z."/>
            <person name="Liu X.-D."/>
            <person name="Liao X.-Y."/>
            <person name="Jiang Y.-T."/>
            <person name="Yu X."/>
            <person name="Hao Y."/>
            <person name="Huang J."/>
            <person name="Zhao X.-W."/>
            <person name="Ke S."/>
            <person name="Chen Y.-Y."/>
            <person name="Wu W.-L."/>
            <person name="Hsu J.-L."/>
            <person name="Lin Y.-F."/>
            <person name="Huang M.-D."/>
            <person name="Li C.-Y."/>
            <person name="Huang L."/>
            <person name="Wang Z.-W."/>
            <person name="Zhao X."/>
            <person name="Zhong W.-Y."/>
            <person name="Peng D.-H."/>
            <person name="Ahmad S."/>
            <person name="Lan S."/>
            <person name="Zhang J.-S."/>
            <person name="Tsai W.-C."/>
            <person name="Van De Peer Y."/>
            <person name="Liu Z.-J."/>
        </authorList>
    </citation>
    <scope>NUCLEOTIDE SEQUENCE</scope>
    <source>
        <strain evidence="8">CP</strain>
        <tissue evidence="8">Leaves</tissue>
    </source>
</reference>
<accession>A0AAV9DGQ0</accession>
<evidence type="ECO:0000256" key="5">
    <source>
        <dbReference type="SAM" id="Phobius"/>
    </source>
</evidence>
<feature type="chain" id="PRO_5043911432" evidence="6">
    <location>
        <begin position="24"/>
        <end position="302"/>
    </location>
</feature>
<dbReference type="SUPFAM" id="SSF49899">
    <property type="entry name" value="Concanavalin A-like lectins/glucanases"/>
    <property type="match status" value="1"/>
</dbReference>
<dbReference type="InterPro" id="IPR013320">
    <property type="entry name" value="ConA-like_dom_sf"/>
</dbReference>
<keyword evidence="8" id="KW-0808">Transferase</keyword>
<keyword evidence="5" id="KW-1133">Transmembrane helix</keyword>
<evidence type="ECO:0000313" key="8">
    <source>
        <dbReference type="EMBL" id="KAK1300077.1"/>
    </source>
</evidence>
<organism evidence="8 9">
    <name type="scientific">Acorus calamus</name>
    <name type="common">Sweet flag</name>
    <dbReference type="NCBI Taxonomy" id="4465"/>
    <lineage>
        <taxon>Eukaryota</taxon>
        <taxon>Viridiplantae</taxon>
        <taxon>Streptophyta</taxon>
        <taxon>Embryophyta</taxon>
        <taxon>Tracheophyta</taxon>
        <taxon>Spermatophyta</taxon>
        <taxon>Magnoliopsida</taxon>
        <taxon>Liliopsida</taxon>
        <taxon>Acoraceae</taxon>
        <taxon>Acorus</taxon>
    </lineage>
</organism>
<name>A0AAV9DGQ0_ACOCL</name>
<feature type="signal peptide" evidence="6">
    <location>
        <begin position="1"/>
        <end position="23"/>
    </location>
</feature>
<dbReference type="EMBL" id="JAUJYO010000013">
    <property type="protein sequence ID" value="KAK1300077.1"/>
    <property type="molecule type" value="Genomic_DNA"/>
</dbReference>
<dbReference type="AlphaFoldDB" id="A0AAV9DGQ0"/>
<keyword evidence="9" id="KW-1185">Reference proteome</keyword>
<dbReference type="GO" id="GO:0016301">
    <property type="term" value="F:kinase activity"/>
    <property type="evidence" value="ECO:0007669"/>
    <property type="project" value="UniProtKB-KW"/>
</dbReference>